<evidence type="ECO:0000313" key="3">
    <source>
        <dbReference type="EMBL" id="OMJ76017.1"/>
    </source>
</evidence>
<feature type="region of interest" description="Disordered" evidence="2">
    <location>
        <begin position="268"/>
        <end position="293"/>
    </location>
</feature>
<sequence>MEAQLDFTWQPEPVVWKPSPIIHQEPQYYEMPQQLDFKAADLPQIPSEKPVPLVFTNGGGGKKLIQFAGLPAKTQVNKSQSNTRPKATKTTFVKKPVRPADEPKPKPEWNDKVGTIGLFDLGISKKVPIEVKHAIKKENEKKPKRPETFDDINLLPTKIGNKKKNVRKTESTGNLQDNLEIKFIQDQEEIVKKLERQLEDEKNARKRLDEQFENKLKEIEIINKRMKNMQSPQIPANNYGIKKQTKPKSAKTLDGRAEVNLQVIKNPRIDSKGPRPVTTSDIYYPDNQRPGSTENLAYNNKYGNIYEPPTHDITPAVLKAQRPLNIPKALSAKEPLRKSPIKTSENNTKTSDVAVIRQVRRSETSPRNNTRKAETMVVKHENDKFEIREPSPKSFMPRSMNMRNFEVSDLPQNDPILNSLTAAMVRFKAADDYANHPSVGLISRVGAKYIAYYANELSDMFIDDFLEDIVHDLQRIETLKALQLHDDFQNEAEKNLNEVIQNFHQETQKVQSKYQAKTVIKKFDIDYEENDDLMVIEDKRREWEISLDDQVLANIRKYRKNFEEFQKIFAGGSDGKLWNVYAVIGDDIMDEVIAEVANEYDSLLDEFTERLINQEFS</sequence>
<reference evidence="3 4" key="1">
    <citation type="submission" date="2016-11" db="EMBL/GenBank/DDBJ databases">
        <title>The macronuclear genome of Stentor coeruleus: a giant cell with tiny introns.</title>
        <authorList>
            <person name="Slabodnick M."/>
            <person name="Ruby J.G."/>
            <person name="Reiff S.B."/>
            <person name="Swart E.C."/>
            <person name="Gosai S."/>
            <person name="Prabakaran S."/>
            <person name="Witkowska E."/>
            <person name="Larue G.E."/>
            <person name="Fisher S."/>
            <person name="Freeman R.M."/>
            <person name="Gunawardena J."/>
            <person name="Chu W."/>
            <person name="Stover N.A."/>
            <person name="Gregory B.D."/>
            <person name="Nowacki M."/>
            <person name="Derisi J."/>
            <person name="Roy S.W."/>
            <person name="Marshall W.F."/>
            <person name="Sood P."/>
        </authorList>
    </citation>
    <scope>NUCLEOTIDE SEQUENCE [LARGE SCALE GENOMIC DNA]</scope>
    <source>
        <strain evidence="3">WM001</strain>
    </source>
</reference>
<comment type="caution">
    <text evidence="3">The sequence shown here is derived from an EMBL/GenBank/DDBJ whole genome shotgun (WGS) entry which is preliminary data.</text>
</comment>
<keyword evidence="4" id="KW-1185">Reference proteome</keyword>
<keyword evidence="1" id="KW-0175">Coiled coil</keyword>
<name>A0A1R2BGW2_9CILI</name>
<dbReference type="Proteomes" id="UP000187209">
    <property type="component" value="Unassembled WGS sequence"/>
</dbReference>
<feature type="coiled-coil region" evidence="1">
    <location>
        <begin position="184"/>
        <end position="225"/>
    </location>
</feature>
<accession>A0A1R2BGW2</accession>
<evidence type="ECO:0000256" key="1">
    <source>
        <dbReference type="SAM" id="Coils"/>
    </source>
</evidence>
<feature type="region of interest" description="Disordered" evidence="2">
    <location>
        <begin position="231"/>
        <end position="253"/>
    </location>
</feature>
<dbReference type="EMBL" id="MPUH01000657">
    <property type="protein sequence ID" value="OMJ76017.1"/>
    <property type="molecule type" value="Genomic_DNA"/>
</dbReference>
<dbReference type="OrthoDB" id="10072648at2759"/>
<dbReference type="AlphaFoldDB" id="A0A1R2BGW2"/>
<organism evidence="3 4">
    <name type="scientific">Stentor coeruleus</name>
    <dbReference type="NCBI Taxonomy" id="5963"/>
    <lineage>
        <taxon>Eukaryota</taxon>
        <taxon>Sar</taxon>
        <taxon>Alveolata</taxon>
        <taxon>Ciliophora</taxon>
        <taxon>Postciliodesmatophora</taxon>
        <taxon>Heterotrichea</taxon>
        <taxon>Heterotrichida</taxon>
        <taxon>Stentoridae</taxon>
        <taxon>Stentor</taxon>
    </lineage>
</organism>
<protein>
    <recommendedName>
        <fullName evidence="5">DUF4378 domain-containing protein</fullName>
    </recommendedName>
</protein>
<evidence type="ECO:0000313" key="4">
    <source>
        <dbReference type="Proteomes" id="UP000187209"/>
    </source>
</evidence>
<evidence type="ECO:0008006" key="5">
    <source>
        <dbReference type="Google" id="ProtNLM"/>
    </source>
</evidence>
<proteinExistence type="predicted"/>
<gene>
    <name evidence="3" type="ORF">SteCoe_24733</name>
</gene>
<evidence type="ECO:0000256" key="2">
    <source>
        <dbReference type="SAM" id="MobiDB-lite"/>
    </source>
</evidence>